<evidence type="ECO:0000313" key="5">
    <source>
        <dbReference type="EMBL" id="CAF1414772.1"/>
    </source>
</evidence>
<keyword evidence="1" id="KW-0378">Hydrolase</keyword>
<dbReference type="SUPFAM" id="SSF52540">
    <property type="entry name" value="P-loop containing nucleoside triphosphate hydrolases"/>
    <property type="match status" value="2"/>
</dbReference>
<organism evidence="5 6">
    <name type="scientific">Rotaria sordida</name>
    <dbReference type="NCBI Taxonomy" id="392033"/>
    <lineage>
        <taxon>Eukaryota</taxon>
        <taxon>Metazoa</taxon>
        <taxon>Spiralia</taxon>
        <taxon>Gnathifera</taxon>
        <taxon>Rotifera</taxon>
        <taxon>Eurotatoria</taxon>
        <taxon>Bdelloidea</taxon>
        <taxon>Philodinida</taxon>
        <taxon>Philodinidae</taxon>
        <taxon>Rotaria</taxon>
    </lineage>
</organism>
<dbReference type="GO" id="GO:0006310">
    <property type="term" value="P:DNA recombination"/>
    <property type="evidence" value="ECO:0007669"/>
    <property type="project" value="UniProtKB-KW"/>
</dbReference>
<dbReference type="Proteomes" id="UP000663870">
    <property type="component" value="Unassembled WGS sequence"/>
</dbReference>
<evidence type="ECO:0000259" key="3">
    <source>
        <dbReference type="Pfam" id="PF14214"/>
    </source>
</evidence>
<keyword evidence="1" id="KW-0234">DNA repair</keyword>
<keyword evidence="1" id="KW-0233">DNA recombination</keyword>
<keyword evidence="1" id="KW-0347">Helicase</keyword>
<dbReference type="InterPro" id="IPR051055">
    <property type="entry name" value="PIF1_helicase"/>
</dbReference>
<keyword evidence="1" id="KW-0547">Nucleotide-binding</keyword>
<dbReference type="GO" id="GO:0043139">
    <property type="term" value="F:5'-3' DNA helicase activity"/>
    <property type="evidence" value="ECO:0007669"/>
    <property type="project" value="UniProtKB-EC"/>
</dbReference>
<dbReference type="PANTHER" id="PTHR47642">
    <property type="entry name" value="ATP-DEPENDENT DNA HELICASE"/>
    <property type="match status" value="1"/>
</dbReference>
<dbReference type="Pfam" id="PF14214">
    <property type="entry name" value="Helitron_like_N"/>
    <property type="match status" value="1"/>
</dbReference>
<dbReference type="InterPro" id="IPR027417">
    <property type="entry name" value="P-loop_NTPase"/>
</dbReference>
<reference evidence="5" key="1">
    <citation type="submission" date="2021-02" db="EMBL/GenBank/DDBJ databases">
        <authorList>
            <person name="Nowell W R."/>
        </authorList>
    </citation>
    <scope>NUCLEOTIDE SEQUENCE</scope>
</reference>
<dbReference type="Gene3D" id="3.40.50.300">
    <property type="entry name" value="P-loop containing nucleotide triphosphate hydrolases"/>
    <property type="match status" value="1"/>
</dbReference>
<dbReference type="Pfam" id="PF05970">
    <property type="entry name" value="PIF1"/>
    <property type="match status" value="1"/>
</dbReference>
<accession>A0A815LT32</accession>
<comment type="similarity">
    <text evidence="1">Belongs to the helicase family.</text>
</comment>
<evidence type="ECO:0000259" key="2">
    <source>
        <dbReference type="Pfam" id="PF05970"/>
    </source>
</evidence>
<comment type="catalytic activity">
    <reaction evidence="1">
        <text>ATP + H2O = ADP + phosphate + H(+)</text>
        <dbReference type="Rhea" id="RHEA:13065"/>
        <dbReference type="ChEBI" id="CHEBI:15377"/>
        <dbReference type="ChEBI" id="CHEBI:15378"/>
        <dbReference type="ChEBI" id="CHEBI:30616"/>
        <dbReference type="ChEBI" id="CHEBI:43474"/>
        <dbReference type="ChEBI" id="CHEBI:456216"/>
        <dbReference type="EC" id="5.6.2.3"/>
    </reaction>
</comment>
<proteinExistence type="inferred from homology"/>
<dbReference type="EC" id="5.6.2.3" evidence="1"/>
<dbReference type="InterPro" id="IPR010285">
    <property type="entry name" value="DNA_helicase_pif1-like_DEAD"/>
</dbReference>
<comment type="caution">
    <text evidence="5">The sequence shown here is derived from an EMBL/GenBank/DDBJ whole genome shotgun (WGS) entry which is preliminary data.</text>
</comment>
<gene>
    <name evidence="5" type="ORF">JXQ802_LOCUS35493</name>
    <name evidence="4" type="ORF">PYM288_LOCUS22865</name>
</gene>
<dbReference type="EMBL" id="CAJNOL010001756">
    <property type="protein sequence ID" value="CAF1414772.1"/>
    <property type="molecule type" value="Genomic_DNA"/>
</dbReference>
<keyword evidence="1" id="KW-0227">DNA damage</keyword>
<evidence type="ECO:0000313" key="6">
    <source>
        <dbReference type="Proteomes" id="UP000663870"/>
    </source>
</evidence>
<dbReference type="PANTHER" id="PTHR47642:SF5">
    <property type="entry name" value="ATP-DEPENDENT DNA HELICASE"/>
    <property type="match status" value="1"/>
</dbReference>
<dbReference type="EMBL" id="CAJNOH010001012">
    <property type="protein sequence ID" value="CAF1163325.1"/>
    <property type="molecule type" value="Genomic_DNA"/>
</dbReference>
<dbReference type="GO" id="GO:0000723">
    <property type="term" value="P:telomere maintenance"/>
    <property type="evidence" value="ECO:0007669"/>
    <property type="project" value="InterPro"/>
</dbReference>
<feature type="domain" description="Helitron helicase-like" evidence="3">
    <location>
        <begin position="150"/>
        <end position="374"/>
    </location>
</feature>
<dbReference type="GO" id="GO:0006281">
    <property type="term" value="P:DNA repair"/>
    <property type="evidence" value="ECO:0007669"/>
    <property type="project" value="UniProtKB-KW"/>
</dbReference>
<dbReference type="Proteomes" id="UP000663854">
    <property type="component" value="Unassembled WGS sequence"/>
</dbReference>
<evidence type="ECO:0000256" key="1">
    <source>
        <dbReference type="RuleBase" id="RU363044"/>
    </source>
</evidence>
<protein>
    <recommendedName>
        <fullName evidence="1">ATP-dependent DNA helicase</fullName>
        <ecNumber evidence="1">5.6.2.3</ecNumber>
    </recommendedName>
</protein>
<keyword evidence="6" id="KW-1185">Reference proteome</keyword>
<sequence length="1539" mass="177378">MERSGYVNNDINPNELCLNGVVPLNMSALIDTSATSISSKDIRHNLKLRTNITNEITNTDDNIYVVPHEPYPVNEYFNTSFLPGLYPTLFPFGLGGVENERRPVRVSYAKHIRYFLSYHDHRFEMNASFIFVTFNILNERRPVRVSYAKHIRYFLSYHDHRFEMNASFIFVTFNILQRRTACKKSRLLVSRPYFSSQANEINQLTAKEVKIALDQIESNSNIYTLNPRLSLLLKQLKTVSGSVMGSNQSRANYRVELHSQIFFSGLPNILITINPCDLHHPLAMKFAGVDLDIDNLTPELLPKSHERAAIVASHPVGIARFFNKLITTVLSTLINYNINKHESNPGGGVLGEIEAYYGTVEESGRGALHLHMLLWLANSKDPHELRQLISDDVFRENLINYLEDIIKEDLDAFENNIRESNTCNIEKHNHTSISICSPIPSPTDANFDEAKRIAVRTLACENQFHHHTSTCYKDVRIATTDISPCRLRYPKEMYDTTSINIETGEIRMKRSHPMLNNFNEWLLLACRCNMDIKFIWSGSDTKALVYYISDYITKENLSFHDCNSLIYQAVEKFEKNESKVHYTDALDKSRRFILRCFNTLASQQEISAVQVASYLMGWPDHYTSHTFIKIYLIGIERYLEQSLGQLKQKTELNHTTNEYDENEELPLDVFEPFYENDQQDEDQNESFELETGIDDNNLVLCNKRIDYQLRPIELDDICLYTFYSEDRKAKMSIFDKTLLEANSMATSVRRRGRPPSDRWLFQSTHPQYMSHLIIRRSFPVVPVLVGPPIPRREREDTSERYARAILTLFRPWRTVLDICDPYTPWSHALQLHQSTFTTTSNKVINNIQLLHDCKKDRDAELYQLVNEPLPSRPINTSSPYNDRNIEDTEDILALLNESIDLYPSLLNEEIIENNGIRASIQQEYLKVTLANVIRSERFSSINNITGLGDFTYNNTEYNSIQDNNTNYLLHVANEYHIQQIHLWQHHLKTQKEEQRQFLLYGSQNKLTTNTPNFAQIFNLNKEQIKIFNTITSHIQRTIVFQKYPDFNSNKPSQLLMYIGGAGGCGKSRVTEAICAFMSHHDRLHTLRSLAPSFAAAVAINGLTIQSMLRENRHRLSIKTTLTQTEIATIETEWKNIDYRLIDEISMVGCHMLARLHKITTIAKHTQPSIPFGGINMIFLGDFVQYPPVLDRPLYLNLLSSNDTLNDTLNFNKQNDKRQNLSERDIQCKVGRALWLQVSKVFFSTEQMRNKDPVFMAMQSRLRTGQCTNEDYELLCKRVVSPENDIKSLREQPWNSATILVFRNEIRTNINNYCVFDESKKFNHLPMVLVANDRVRNHEIDSNDLRRFLLSIPDNKTEGLPGYLPIVMNMPVLITHNIATELHISNGSIGRLVRLVVDDDQNSSTNANLCDPKFPINTIYIRKPLYALVELPQSKLTNCLTDLQPTIIPIVPQEKTIKIDLKSFMTVAQIRLLNNKTSITISRTQLPIVPAYAMTTHKCQGKTLSYGIIDLVPPPYSKSDLANVYVPISRFTSRDTMAIL</sequence>
<comment type="cofactor">
    <cofactor evidence="1">
        <name>Mg(2+)</name>
        <dbReference type="ChEBI" id="CHEBI:18420"/>
    </cofactor>
</comment>
<feature type="domain" description="DNA helicase Pif1-like DEAD-box helicase" evidence="2">
    <location>
        <begin position="1047"/>
        <end position="1191"/>
    </location>
</feature>
<name>A0A815LT32_9BILA</name>
<dbReference type="GO" id="GO:0016787">
    <property type="term" value="F:hydrolase activity"/>
    <property type="evidence" value="ECO:0007669"/>
    <property type="project" value="UniProtKB-KW"/>
</dbReference>
<dbReference type="GO" id="GO:0005524">
    <property type="term" value="F:ATP binding"/>
    <property type="evidence" value="ECO:0007669"/>
    <property type="project" value="UniProtKB-KW"/>
</dbReference>
<dbReference type="InterPro" id="IPR025476">
    <property type="entry name" value="Helitron_helicase-like"/>
</dbReference>
<evidence type="ECO:0000313" key="4">
    <source>
        <dbReference type="EMBL" id="CAF1163325.1"/>
    </source>
</evidence>
<keyword evidence="1" id="KW-0067">ATP-binding</keyword>